<dbReference type="PANTHER" id="PTHR30055:SF234">
    <property type="entry name" value="HTH-TYPE TRANSCRIPTIONAL REGULATOR BETI"/>
    <property type="match status" value="1"/>
</dbReference>
<dbReference type="Pfam" id="PF00440">
    <property type="entry name" value="TetR_N"/>
    <property type="match status" value="1"/>
</dbReference>
<dbReference type="RefSeq" id="WP_093313007.1">
    <property type="nucleotide sequence ID" value="NZ_FOZG01000001.1"/>
</dbReference>
<dbReference type="STRING" id="1166337.SAMN05192580_1567"/>
<keyword evidence="1" id="KW-0805">Transcription regulation</keyword>
<dbReference type="SUPFAM" id="SSF48498">
    <property type="entry name" value="Tetracyclin repressor-like, C-terminal domain"/>
    <property type="match status" value="1"/>
</dbReference>
<dbReference type="SUPFAM" id="SSF46689">
    <property type="entry name" value="Homeodomain-like"/>
    <property type="match status" value="1"/>
</dbReference>
<organism evidence="6 7">
    <name type="scientific">Sphingomonas jatrophae</name>
    <dbReference type="NCBI Taxonomy" id="1166337"/>
    <lineage>
        <taxon>Bacteria</taxon>
        <taxon>Pseudomonadati</taxon>
        <taxon>Pseudomonadota</taxon>
        <taxon>Alphaproteobacteria</taxon>
        <taxon>Sphingomonadales</taxon>
        <taxon>Sphingomonadaceae</taxon>
        <taxon>Sphingomonas</taxon>
    </lineage>
</organism>
<dbReference type="GO" id="GO:0003700">
    <property type="term" value="F:DNA-binding transcription factor activity"/>
    <property type="evidence" value="ECO:0007669"/>
    <property type="project" value="TreeGrafter"/>
</dbReference>
<sequence>MKAAPHHMRDVAQANYERLIEVARAALAADPASSLNSIAKTAGVGPGTLYRHFPTRGALIVAVYRAELEQVITIARDLGERLTPVEALRAWCHRLVELARQQHGFVELLHAVTTEQERHEAHLPVLAAISHLFDACRAAGAIAGDIDAIDLQLALSFIWHVRSEEGERRAHRVVDVVLDGFTAQSV</sequence>
<dbReference type="InterPro" id="IPR009057">
    <property type="entry name" value="Homeodomain-like_sf"/>
</dbReference>
<keyword evidence="3" id="KW-0804">Transcription</keyword>
<feature type="DNA-binding region" description="H-T-H motif" evidence="4">
    <location>
        <begin position="34"/>
        <end position="53"/>
    </location>
</feature>
<gene>
    <name evidence="6" type="ORF">SAMN05192580_1567</name>
</gene>
<evidence type="ECO:0000256" key="2">
    <source>
        <dbReference type="ARBA" id="ARBA00023125"/>
    </source>
</evidence>
<evidence type="ECO:0000256" key="1">
    <source>
        <dbReference type="ARBA" id="ARBA00023015"/>
    </source>
</evidence>
<dbReference type="EMBL" id="FOZG01000001">
    <property type="protein sequence ID" value="SFR88891.1"/>
    <property type="molecule type" value="Genomic_DNA"/>
</dbReference>
<evidence type="ECO:0000256" key="3">
    <source>
        <dbReference type="ARBA" id="ARBA00023163"/>
    </source>
</evidence>
<dbReference type="Proteomes" id="UP000198824">
    <property type="component" value="Unassembled WGS sequence"/>
</dbReference>
<dbReference type="AlphaFoldDB" id="A0A1I6KCE9"/>
<dbReference type="InterPro" id="IPR001647">
    <property type="entry name" value="HTH_TetR"/>
</dbReference>
<name>A0A1I6KCE9_9SPHN</name>
<evidence type="ECO:0000313" key="6">
    <source>
        <dbReference type="EMBL" id="SFR88891.1"/>
    </source>
</evidence>
<dbReference type="PANTHER" id="PTHR30055">
    <property type="entry name" value="HTH-TYPE TRANSCRIPTIONAL REGULATOR RUTR"/>
    <property type="match status" value="1"/>
</dbReference>
<dbReference type="OrthoDB" id="9795011at2"/>
<evidence type="ECO:0000256" key="4">
    <source>
        <dbReference type="PROSITE-ProRule" id="PRU00335"/>
    </source>
</evidence>
<dbReference type="PROSITE" id="PS50977">
    <property type="entry name" value="HTH_TETR_2"/>
    <property type="match status" value="1"/>
</dbReference>
<keyword evidence="7" id="KW-1185">Reference proteome</keyword>
<dbReference type="Pfam" id="PF21597">
    <property type="entry name" value="TetR_C_43"/>
    <property type="match status" value="1"/>
</dbReference>
<reference evidence="6 7" key="1">
    <citation type="submission" date="2016-10" db="EMBL/GenBank/DDBJ databases">
        <authorList>
            <person name="de Groot N.N."/>
        </authorList>
    </citation>
    <scope>NUCLEOTIDE SEQUENCE [LARGE SCALE GENOMIC DNA]</scope>
    <source>
        <strain evidence="6 7">S5-249</strain>
    </source>
</reference>
<dbReference type="Gene3D" id="1.10.357.10">
    <property type="entry name" value="Tetracycline Repressor, domain 2"/>
    <property type="match status" value="1"/>
</dbReference>
<accession>A0A1I6KCE9</accession>
<dbReference type="InterPro" id="IPR036271">
    <property type="entry name" value="Tet_transcr_reg_TetR-rel_C_sf"/>
</dbReference>
<feature type="domain" description="HTH tetR-type" evidence="5">
    <location>
        <begin position="13"/>
        <end position="71"/>
    </location>
</feature>
<dbReference type="InterPro" id="IPR050109">
    <property type="entry name" value="HTH-type_TetR-like_transc_reg"/>
</dbReference>
<protein>
    <submittedName>
        <fullName evidence="6">Transcriptional regulator, TetR family</fullName>
    </submittedName>
</protein>
<evidence type="ECO:0000259" key="5">
    <source>
        <dbReference type="PROSITE" id="PS50977"/>
    </source>
</evidence>
<keyword evidence="2 4" id="KW-0238">DNA-binding</keyword>
<evidence type="ECO:0000313" key="7">
    <source>
        <dbReference type="Proteomes" id="UP000198824"/>
    </source>
</evidence>
<proteinExistence type="predicted"/>
<dbReference type="InterPro" id="IPR049445">
    <property type="entry name" value="TetR_SbtR-like_C"/>
</dbReference>
<dbReference type="GO" id="GO:0000976">
    <property type="term" value="F:transcription cis-regulatory region binding"/>
    <property type="evidence" value="ECO:0007669"/>
    <property type="project" value="TreeGrafter"/>
</dbReference>